<keyword evidence="2" id="KW-1185">Reference proteome</keyword>
<comment type="caution">
    <text evidence="1">The sequence shown here is derived from an EMBL/GenBank/DDBJ whole genome shotgun (WGS) entry which is preliminary data.</text>
</comment>
<name>A0ACC0GM17_9ERIC</name>
<proteinExistence type="predicted"/>
<sequence>MNGGFVGFFIVRILCDNTTVFVFSAYDASRVEIPGVKDDSNEKSIYNVASRTVGVRIQKAVDPEVVALLDDSDLSPFGSDDEDLEEDFVVKANLLDEAEDVEFDKKLNLVENSAVNRKGVDAVDVVDAEIRNLLINLSSTTELLVPATALIYFQIYEPTLSDHYVFLYLC</sequence>
<reference evidence="1 2" key="1">
    <citation type="journal article" date="2022" name="Plant J.">
        <title>Chromosome-level genome of Camellia lanceoleosa provides a valuable resource for understanding genome evolution and self-incompatibility.</title>
        <authorList>
            <person name="Gong W."/>
            <person name="Xiao S."/>
            <person name="Wang L."/>
            <person name="Liao Z."/>
            <person name="Chang Y."/>
            <person name="Mo W."/>
            <person name="Hu G."/>
            <person name="Li W."/>
            <person name="Zhao G."/>
            <person name="Zhu H."/>
            <person name="Hu X."/>
            <person name="Ji K."/>
            <person name="Xiang X."/>
            <person name="Song Q."/>
            <person name="Yuan D."/>
            <person name="Jin S."/>
            <person name="Zhang L."/>
        </authorList>
    </citation>
    <scope>NUCLEOTIDE SEQUENCE [LARGE SCALE GENOMIC DNA]</scope>
    <source>
        <strain evidence="1">SQ_2022a</strain>
    </source>
</reference>
<dbReference type="EMBL" id="CM045766">
    <property type="protein sequence ID" value="KAI8002120.1"/>
    <property type="molecule type" value="Genomic_DNA"/>
</dbReference>
<evidence type="ECO:0000313" key="2">
    <source>
        <dbReference type="Proteomes" id="UP001060215"/>
    </source>
</evidence>
<evidence type="ECO:0000313" key="1">
    <source>
        <dbReference type="EMBL" id="KAI8002120.1"/>
    </source>
</evidence>
<dbReference type="Proteomes" id="UP001060215">
    <property type="component" value="Chromosome 9"/>
</dbReference>
<protein>
    <submittedName>
        <fullName evidence="1">Uncharacterized protein</fullName>
    </submittedName>
</protein>
<gene>
    <name evidence="1" type="ORF">LOK49_LG08G00366</name>
</gene>
<organism evidence="1 2">
    <name type="scientific">Camellia lanceoleosa</name>
    <dbReference type="NCBI Taxonomy" id="1840588"/>
    <lineage>
        <taxon>Eukaryota</taxon>
        <taxon>Viridiplantae</taxon>
        <taxon>Streptophyta</taxon>
        <taxon>Embryophyta</taxon>
        <taxon>Tracheophyta</taxon>
        <taxon>Spermatophyta</taxon>
        <taxon>Magnoliopsida</taxon>
        <taxon>eudicotyledons</taxon>
        <taxon>Gunneridae</taxon>
        <taxon>Pentapetalae</taxon>
        <taxon>asterids</taxon>
        <taxon>Ericales</taxon>
        <taxon>Theaceae</taxon>
        <taxon>Camellia</taxon>
    </lineage>
</organism>
<accession>A0ACC0GM17</accession>